<dbReference type="PANTHER" id="PTHR43038">
    <property type="entry name" value="ATP-BINDING CASSETTE, SUB-FAMILY H, MEMBER 1"/>
    <property type="match status" value="1"/>
</dbReference>
<dbReference type="Proteomes" id="UP000077763">
    <property type="component" value="Unassembled WGS sequence"/>
</dbReference>
<dbReference type="SUPFAM" id="SSF52540">
    <property type="entry name" value="P-loop containing nucleoside triphosphate hydrolases"/>
    <property type="match status" value="1"/>
</dbReference>
<evidence type="ECO:0000313" key="2">
    <source>
        <dbReference type="EMBL" id="OAH98227.1"/>
    </source>
</evidence>
<evidence type="ECO:0000259" key="1">
    <source>
        <dbReference type="Pfam" id="PF00005"/>
    </source>
</evidence>
<feature type="domain" description="ABC transporter" evidence="1">
    <location>
        <begin position="30"/>
        <end position="74"/>
    </location>
</feature>
<gene>
    <name evidence="2" type="ORF">A1353_21985</name>
</gene>
<reference evidence="2 3" key="1">
    <citation type="submission" date="2016-03" db="EMBL/GenBank/DDBJ databases">
        <authorList>
            <person name="Ploux O."/>
        </authorList>
    </citation>
    <scope>NUCLEOTIDE SEQUENCE [LARGE SCALE GENOMIC DNA]</scope>
    <source>
        <strain evidence="2 3">R-45371</strain>
    </source>
</reference>
<proteinExistence type="predicted"/>
<dbReference type="Pfam" id="PF00005">
    <property type="entry name" value="ABC_tran"/>
    <property type="match status" value="1"/>
</dbReference>
<name>A0A177LXJ1_METMH</name>
<comment type="caution">
    <text evidence="2">The sequence shown here is derived from an EMBL/GenBank/DDBJ whole genome shotgun (WGS) entry which is preliminary data.</text>
</comment>
<dbReference type="InterPro" id="IPR027417">
    <property type="entry name" value="P-loop_NTPase"/>
</dbReference>
<dbReference type="InterPro" id="IPR003439">
    <property type="entry name" value="ABC_transporter-like_ATP-bd"/>
</dbReference>
<dbReference type="PANTHER" id="PTHR43038:SF3">
    <property type="entry name" value="ABC TRANSPORTER G FAMILY MEMBER 20 ISOFORM X1"/>
    <property type="match status" value="1"/>
</dbReference>
<dbReference type="Gene3D" id="3.40.50.300">
    <property type="entry name" value="P-loop containing nucleotide triphosphate hydrolases"/>
    <property type="match status" value="1"/>
</dbReference>
<protein>
    <recommendedName>
        <fullName evidence="1">ABC transporter domain-containing protein</fullName>
    </recommendedName>
</protein>
<dbReference type="GO" id="GO:0016887">
    <property type="term" value="F:ATP hydrolysis activity"/>
    <property type="evidence" value="ECO:0007669"/>
    <property type="project" value="InterPro"/>
</dbReference>
<dbReference type="GO" id="GO:0005524">
    <property type="term" value="F:ATP binding"/>
    <property type="evidence" value="ECO:0007669"/>
    <property type="project" value="InterPro"/>
</dbReference>
<organism evidence="2 3">
    <name type="scientific">Methylomonas methanica</name>
    <dbReference type="NCBI Taxonomy" id="421"/>
    <lineage>
        <taxon>Bacteria</taxon>
        <taxon>Pseudomonadati</taxon>
        <taxon>Pseudomonadota</taxon>
        <taxon>Gammaproteobacteria</taxon>
        <taxon>Methylococcales</taxon>
        <taxon>Methylococcaceae</taxon>
        <taxon>Methylomonas</taxon>
    </lineage>
</organism>
<dbReference type="EMBL" id="LUUH01000089">
    <property type="protein sequence ID" value="OAH98227.1"/>
    <property type="molecule type" value="Genomic_DNA"/>
</dbReference>
<sequence>MKTPPSNNPPKFAVSTHQLTRQFGHLTAVDHIELRIPYKEIYGLLGSNGAGKSTLIKMLTTLLLPTSGSAEVGGFENLRLTAKLNGKKEAESPPPAHP</sequence>
<dbReference type="RefSeq" id="WP_064038440.1">
    <property type="nucleotide sequence ID" value="NZ_LUUH01000089.1"/>
</dbReference>
<dbReference type="AlphaFoldDB" id="A0A177LXJ1"/>
<evidence type="ECO:0000313" key="3">
    <source>
        <dbReference type="Proteomes" id="UP000077763"/>
    </source>
</evidence>
<accession>A0A177LXJ1</accession>